<dbReference type="eggNOG" id="ENOG50337T5">
    <property type="taxonomic scope" value="Bacteria"/>
</dbReference>
<gene>
    <name evidence="3" type="ORF">PTD2_21952</name>
</gene>
<evidence type="ECO:0000256" key="2">
    <source>
        <dbReference type="SAM" id="Phobius"/>
    </source>
</evidence>
<evidence type="ECO:0008006" key="5">
    <source>
        <dbReference type="Google" id="ProtNLM"/>
    </source>
</evidence>
<evidence type="ECO:0000256" key="1">
    <source>
        <dbReference type="SAM" id="MobiDB-lite"/>
    </source>
</evidence>
<keyword evidence="2" id="KW-0812">Transmembrane</keyword>
<name>A4CAW6_9GAMM</name>
<dbReference type="STRING" id="87626.PTD2_21952"/>
<evidence type="ECO:0000313" key="4">
    <source>
        <dbReference type="Proteomes" id="UP000006201"/>
    </source>
</evidence>
<keyword evidence="2" id="KW-0472">Membrane</keyword>
<keyword evidence="2" id="KW-1133">Transmembrane helix</keyword>
<dbReference type="EMBL" id="AAOH01000004">
    <property type="protein sequence ID" value="EAR28524.1"/>
    <property type="molecule type" value="Genomic_DNA"/>
</dbReference>
<proteinExistence type="predicted"/>
<protein>
    <recommendedName>
        <fullName evidence="5">SHOCT domain-containing protein</fullName>
    </recommendedName>
</protein>
<dbReference type="HOGENOM" id="CLU_159099_0_0_6"/>
<reference evidence="3 4" key="1">
    <citation type="submission" date="2006-02" db="EMBL/GenBank/DDBJ databases">
        <authorList>
            <person name="Moran M.A."/>
            <person name="Kjelleberg S."/>
            <person name="Egan S."/>
            <person name="Saunders N."/>
            <person name="Thomas T."/>
            <person name="Ferriera S."/>
            <person name="Johnson J."/>
            <person name="Kravitz S."/>
            <person name="Halpern A."/>
            <person name="Remington K."/>
            <person name="Beeson K."/>
            <person name="Tran B."/>
            <person name="Rogers Y.-H."/>
            <person name="Friedman R."/>
            <person name="Venter J.C."/>
        </authorList>
    </citation>
    <scope>NUCLEOTIDE SEQUENCE [LARGE SCALE GENOMIC DNA]</scope>
    <source>
        <strain evidence="3 4">D2</strain>
    </source>
</reference>
<keyword evidence="4" id="KW-1185">Reference proteome</keyword>
<accession>A4CAW6</accession>
<dbReference type="RefSeq" id="WP_009840351.1">
    <property type="nucleotide sequence ID" value="NZ_CH959301.1"/>
</dbReference>
<organism evidence="3 4">
    <name type="scientific">Pseudoalteromonas tunicata D2</name>
    <dbReference type="NCBI Taxonomy" id="87626"/>
    <lineage>
        <taxon>Bacteria</taxon>
        <taxon>Pseudomonadati</taxon>
        <taxon>Pseudomonadota</taxon>
        <taxon>Gammaproteobacteria</taxon>
        <taxon>Alteromonadales</taxon>
        <taxon>Pseudoalteromonadaceae</taxon>
        <taxon>Pseudoalteromonas</taxon>
    </lineage>
</organism>
<dbReference type="Proteomes" id="UP000006201">
    <property type="component" value="Unassembled WGS sequence"/>
</dbReference>
<feature type="transmembrane region" description="Helical" evidence="2">
    <location>
        <begin position="12"/>
        <end position="34"/>
    </location>
</feature>
<sequence length="99" mass="12148">MAHGYWNDWYFIWGWFLWFGVFFLLLSNFGHWFYSYRSNQRHGLHLQKTALDLLNERYARGDIEQAEFAKIKLDIADSEQSKKAHPIRRSDQRQIRYFV</sequence>
<evidence type="ECO:0000313" key="3">
    <source>
        <dbReference type="EMBL" id="EAR28524.1"/>
    </source>
</evidence>
<dbReference type="AlphaFoldDB" id="A4CAW6"/>
<comment type="caution">
    <text evidence="3">The sequence shown here is derived from an EMBL/GenBank/DDBJ whole genome shotgun (WGS) entry which is preliminary data.</text>
</comment>
<feature type="region of interest" description="Disordered" evidence="1">
    <location>
        <begin position="77"/>
        <end position="99"/>
    </location>
</feature>